<organism evidence="1 2">
    <name type="scientific">Chryseobacterium taiwanense</name>
    <dbReference type="NCBI Taxonomy" id="363331"/>
    <lineage>
        <taxon>Bacteria</taxon>
        <taxon>Pseudomonadati</taxon>
        <taxon>Bacteroidota</taxon>
        <taxon>Flavobacteriia</taxon>
        <taxon>Flavobacteriales</taxon>
        <taxon>Weeksellaceae</taxon>
        <taxon>Chryseobacterium group</taxon>
        <taxon>Chryseobacterium</taxon>
    </lineage>
</organism>
<reference evidence="1 2" key="1">
    <citation type="submission" date="2014-12" db="EMBL/GenBank/DDBJ databases">
        <title>Genome sequencing of Chryseobacterium taiwanense TPW19.</title>
        <authorList>
            <person name="Tan P.W."/>
            <person name="Chan K.-G."/>
        </authorList>
    </citation>
    <scope>NUCLEOTIDE SEQUENCE [LARGE SCALE GENOMIC DNA]</scope>
    <source>
        <strain evidence="1 2">TPW19</strain>
    </source>
</reference>
<dbReference type="RefSeq" id="WP_039371143.1">
    <property type="nucleotide sequence ID" value="NZ_JWTA01000015.1"/>
</dbReference>
<comment type="caution">
    <text evidence="1">The sequence shown here is derived from an EMBL/GenBank/DDBJ whole genome shotgun (WGS) entry which is preliminary data.</text>
</comment>
<evidence type="ECO:0000313" key="2">
    <source>
        <dbReference type="Proteomes" id="UP000031167"/>
    </source>
</evidence>
<dbReference type="EMBL" id="JWTA01000015">
    <property type="protein sequence ID" value="KIC61632.1"/>
    <property type="molecule type" value="Genomic_DNA"/>
</dbReference>
<keyword evidence="2" id="KW-1185">Reference proteome</keyword>
<protein>
    <submittedName>
        <fullName evidence="1">Uncharacterized protein</fullName>
    </submittedName>
</protein>
<proteinExistence type="predicted"/>
<gene>
    <name evidence="1" type="ORF">RM51_14590</name>
</gene>
<name>A0A0B4CZ31_9FLAO</name>
<evidence type="ECO:0000313" key="1">
    <source>
        <dbReference type="EMBL" id="KIC61632.1"/>
    </source>
</evidence>
<dbReference type="Proteomes" id="UP000031167">
    <property type="component" value="Unassembled WGS sequence"/>
</dbReference>
<dbReference type="AlphaFoldDB" id="A0A0B4CZ31"/>
<sequence>MDEQTANELRELLNSVSDDTSLQESKDIIDTLHTGNNPIWIQVNGGFAKTKIDEHKVKIQNLIDKLNQIL</sequence>
<accession>A0A0B4CZ31</accession>